<accession>W2D014</accession>
<keyword evidence="1" id="KW-1133">Transmembrane helix</keyword>
<reference evidence="2 3" key="1">
    <citation type="submission" date="2013-11" db="EMBL/GenBank/DDBJ databases">
        <title>Single cell genomics of uncultured Tannerella BU063 (oral taxon 286).</title>
        <authorList>
            <person name="Beall C.J."/>
            <person name="Campbell A.G."/>
            <person name="Griffen A.L."/>
            <person name="Podar M."/>
            <person name="Leys E.J."/>
        </authorList>
    </citation>
    <scope>NUCLEOTIDE SEQUENCE [LARGE SCALE GENOMIC DNA]</scope>
    <source>
        <strain evidence="2">Cell 8/11</strain>
    </source>
</reference>
<name>W2D014_9BACT</name>
<protein>
    <submittedName>
        <fullName evidence="2">Uncharacterized protein</fullName>
    </submittedName>
</protein>
<sequence>MCVHEELNFYPVSGFTTPETLTGITVGCSLSLFSFFAAAFDPQSTVTWLL</sequence>
<organism evidence="2 3">
    <name type="scientific">Tannerella sp. oral taxon BU063 isolate Cell 8/11</name>
    <dbReference type="NCBI Taxonomy" id="1411915"/>
    <lineage>
        <taxon>Bacteria</taxon>
        <taxon>Pseudomonadati</taxon>
        <taxon>Bacteroidota</taxon>
        <taxon>Bacteroidia</taxon>
        <taxon>Bacteroidales</taxon>
        <taxon>Tannerellaceae</taxon>
        <taxon>Tannerella</taxon>
    </lineage>
</organism>
<comment type="caution">
    <text evidence="2">The sequence shown here is derived from an EMBL/GenBank/DDBJ whole genome shotgun (WGS) entry which is preliminary data.</text>
</comment>
<gene>
    <name evidence="2" type="ORF">T235_08190</name>
</gene>
<evidence type="ECO:0000313" key="2">
    <source>
        <dbReference type="EMBL" id="ETK12633.1"/>
    </source>
</evidence>
<evidence type="ECO:0000313" key="3">
    <source>
        <dbReference type="Proteomes" id="UP000034980"/>
    </source>
</evidence>
<dbReference type="Proteomes" id="UP000034980">
    <property type="component" value="Unassembled WGS sequence"/>
</dbReference>
<dbReference type="PATRIC" id="fig|1411915.3.peg.752"/>
<dbReference type="EMBL" id="AYYF01001093">
    <property type="protein sequence ID" value="ETK12633.1"/>
    <property type="molecule type" value="Genomic_DNA"/>
</dbReference>
<feature type="transmembrane region" description="Helical" evidence="1">
    <location>
        <begin position="20"/>
        <end position="40"/>
    </location>
</feature>
<keyword evidence="1" id="KW-0472">Membrane</keyword>
<dbReference type="AlphaFoldDB" id="W2D014"/>
<proteinExistence type="predicted"/>
<keyword evidence="1" id="KW-0812">Transmembrane</keyword>
<evidence type="ECO:0000256" key="1">
    <source>
        <dbReference type="SAM" id="Phobius"/>
    </source>
</evidence>